<evidence type="ECO:0000259" key="7">
    <source>
        <dbReference type="PROSITE" id="PS50222"/>
    </source>
</evidence>
<comment type="caution">
    <text evidence="8">The sequence shown here is derived from an EMBL/GenBank/DDBJ whole genome shotgun (WGS) entry which is preliminary data.</text>
</comment>
<dbReference type="PROSITE" id="PS00018">
    <property type="entry name" value="EF_HAND_1"/>
    <property type="match status" value="2"/>
</dbReference>
<evidence type="ECO:0000256" key="5">
    <source>
        <dbReference type="ARBA" id="ARBA00035651"/>
    </source>
</evidence>
<name>A0ABN9RZ47_9DINO</name>
<evidence type="ECO:0000256" key="6">
    <source>
        <dbReference type="SAM" id="MobiDB-lite"/>
    </source>
</evidence>
<evidence type="ECO:0000313" key="8">
    <source>
        <dbReference type="EMBL" id="CAK0823238.1"/>
    </source>
</evidence>
<dbReference type="CDD" id="cd22984">
    <property type="entry name" value="DD_CrRSP7-like"/>
    <property type="match status" value="1"/>
</dbReference>
<dbReference type="InterPro" id="IPR003117">
    <property type="entry name" value="cAMP_dep_PK_reg_su_I/II_a/b"/>
</dbReference>
<dbReference type="SUPFAM" id="SSF47391">
    <property type="entry name" value="Dimerization-anchoring domain of cAMP-dependent PK regulatory subunit"/>
    <property type="match status" value="1"/>
</dbReference>
<dbReference type="InterPro" id="IPR018247">
    <property type="entry name" value="EF_Hand_1_Ca_BS"/>
</dbReference>
<accession>A0ABN9RZ47</accession>
<gene>
    <name evidence="8" type="ORF">PCOR1329_LOCUS24050</name>
</gene>
<reference evidence="8" key="1">
    <citation type="submission" date="2023-10" db="EMBL/GenBank/DDBJ databases">
        <authorList>
            <person name="Chen Y."/>
            <person name="Shah S."/>
            <person name="Dougan E. K."/>
            <person name="Thang M."/>
            <person name="Chan C."/>
        </authorList>
    </citation>
    <scope>NUCLEOTIDE SEQUENCE [LARGE SCALE GENOMIC DNA]</scope>
</reference>
<evidence type="ECO:0000256" key="2">
    <source>
        <dbReference type="ARBA" id="ARBA00022837"/>
    </source>
</evidence>
<keyword evidence="3" id="KW-0969">Cilium</keyword>
<dbReference type="Gene3D" id="1.10.238.10">
    <property type="entry name" value="EF-hand"/>
    <property type="match status" value="1"/>
</dbReference>
<dbReference type="Pfam" id="PF13499">
    <property type="entry name" value="EF-hand_7"/>
    <property type="match status" value="1"/>
</dbReference>
<evidence type="ECO:0000256" key="3">
    <source>
        <dbReference type="ARBA" id="ARBA00022846"/>
    </source>
</evidence>
<feature type="domain" description="EF-hand" evidence="7">
    <location>
        <begin position="74"/>
        <end position="109"/>
    </location>
</feature>
<keyword evidence="9" id="KW-1185">Reference proteome</keyword>
<dbReference type="PANTHER" id="PTHR14952:SF9">
    <property type="entry name" value="EF-HAND DOMAIN-CONTAINING PROTEIN"/>
    <property type="match status" value="1"/>
</dbReference>
<dbReference type="InterPro" id="IPR011992">
    <property type="entry name" value="EF-hand-dom_pair"/>
</dbReference>
<evidence type="ECO:0000256" key="4">
    <source>
        <dbReference type="ARBA" id="ARBA00023273"/>
    </source>
</evidence>
<dbReference type="PROSITE" id="PS50222">
    <property type="entry name" value="EF_HAND_2"/>
    <property type="match status" value="1"/>
</dbReference>
<dbReference type="PANTHER" id="PTHR14952">
    <property type="entry name" value="ROPPORIN-1-LIKE PROTEIN"/>
    <property type="match status" value="1"/>
</dbReference>
<dbReference type="Gene3D" id="1.20.890.10">
    <property type="entry name" value="cAMP-dependent protein kinase regulatory subunit, dimerization-anchoring domain"/>
    <property type="match status" value="1"/>
</dbReference>
<keyword evidence="3" id="KW-0282">Flagellum</keyword>
<evidence type="ECO:0000256" key="1">
    <source>
        <dbReference type="ARBA" id="ARBA00004230"/>
    </source>
</evidence>
<comment type="similarity">
    <text evidence="5">Belongs to the ropporin family.</text>
</comment>
<keyword evidence="2" id="KW-0106">Calcium</keyword>
<dbReference type="Pfam" id="PF02197">
    <property type="entry name" value="RIIa"/>
    <property type="match status" value="1"/>
</dbReference>
<protein>
    <recommendedName>
        <fullName evidence="7">EF-hand domain-containing protein</fullName>
    </recommendedName>
</protein>
<feature type="region of interest" description="Disordered" evidence="6">
    <location>
        <begin position="113"/>
        <end position="145"/>
    </location>
</feature>
<sequence>MSSKFAKSFQIPPEYPDILKDFTREVLRNQPSNINEFAAKYFDCLASGLPADMADRGKEAAAKQDEAPDMSLEEVESIILELFQKYDKDSNQYLDPGEFKNLMEDLQQRLDFPKEAPASRLPSRRATSAAPGRSSTGPASPVSEEPEDQIYLFLAEADMNADGHVEYHEFIPLALQIIQA</sequence>
<dbReference type="SMART" id="SM00394">
    <property type="entry name" value="RIIa"/>
    <property type="match status" value="1"/>
</dbReference>
<dbReference type="SMART" id="SM00054">
    <property type="entry name" value="EFh"/>
    <property type="match status" value="2"/>
</dbReference>
<dbReference type="Proteomes" id="UP001189429">
    <property type="component" value="Unassembled WGS sequence"/>
</dbReference>
<organism evidence="8 9">
    <name type="scientific">Prorocentrum cordatum</name>
    <dbReference type="NCBI Taxonomy" id="2364126"/>
    <lineage>
        <taxon>Eukaryota</taxon>
        <taxon>Sar</taxon>
        <taxon>Alveolata</taxon>
        <taxon>Dinophyceae</taxon>
        <taxon>Prorocentrales</taxon>
        <taxon>Prorocentraceae</taxon>
        <taxon>Prorocentrum</taxon>
    </lineage>
</organism>
<evidence type="ECO:0000313" key="9">
    <source>
        <dbReference type="Proteomes" id="UP001189429"/>
    </source>
</evidence>
<dbReference type="InterPro" id="IPR002048">
    <property type="entry name" value="EF_hand_dom"/>
</dbReference>
<comment type="subcellular location">
    <subcellularLocation>
        <location evidence="1">Cell projection</location>
        <location evidence="1">Cilium</location>
        <location evidence="1">Flagellum</location>
    </subcellularLocation>
</comment>
<keyword evidence="4" id="KW-0966">Cell projection</keyword>
<proteinExistence type="inferred from homology"/>
<dbReference type="SUPFAM" id="SSF47473">
    <property type="entry name" value="EF-hand"/>
    <property type="match status" value="1"/>
</dbReference>
<dbReference type="EMBL" id="CAUYUJ010008224">
    <property type="protein sequence ID" value="CAK0823238.1"/>
    <property type="molecule type" value="Genomic_DNA"/>
</dbReference>